<evidence type="ECO:0000313" key="2">
    <source>
        <dbReference type="EMBL" id="GGL60281.1"/>
    </source>
</evidence>
<dbReference type="InterPro" id="IPR036291">
    <property type="entry name" value="NAD(P)-bd_dom_sf"/>
</dbReference>
<dbReference type="SUPFAM" id="SSF51735">
    <property type="entry name" value="NAD(P)-binding Rossmann-fold domains"/>
    <property type="match status" value="1"/>
</dbReference>
<keyword evidence="3" id="KW-1185">Reference proteome</keyword>
<dbReference type="RefSeq" id="WP_188894926.1">
    <property type="nucleotide sequence ID" value="NZ_BMMZ01000004.1"/>
</dbReference>
<evidence type="ECO:0000259" key="1">
    <source>
        <dbReference type="Pfam" id="PF02558"/>
    </source>
</evidence>
<accession>A0A917S7H8</accession>
<dbReference type="EMBL" id="BMMZ01000004">
    <property type="protein sequence ID" value="GGL60281.1"/>
    <property type="molecule type" value="Genomic_DNA"/>
</dbReference>
<dbReference type="Pfam" id="PF02558">
    <property type="entry name" value="ApbA"/>
    <property type="match status" value="1"/>
</dbReference>
<organism evidence="2 3">
    <name type="scientific">Microlunatus endophyticus</name>
    <dbReference type="NCBI Taxonomy" id="1716077"/>
    <lineage>
        <taxon>Bacteria</taxon>
        <taxon>Bacillati</taxon>
        <taxon>Actinomycetota</taxon>
        <taxon>Actinomycetes</taxon>
        <taxon>Propionibacteriales</taxon>
        <taxon>Propionibacteriaceae</taxon>
        <taxon>Microlunatus</taxon>
    </lineage>
</organism>
<protein>
    <submittedName>
        <fullName evidence="2">Ketopantoate reductase</fullName>
    </submittedName>
</protein>
<gene>
    <name evidence="2" type="ORF">GCM10011575_18490</name>
</gene>
<reference evidence="2" key="1">
    <citation type="journal article" date="2014" name="Int. J. Syst. Evol. Microbiol.">
        <title>Complete genome sequence of Corynebacterium casei LMG S-19264T (=DSM 44701T), isolated from a smear-ripened cheese.</title>
        <authorList>
            <consortium name="US DOE Joint Genome Institute (JGI-PGF)"/>
            <person name="Walter F."/>
            <person name="Albersmeier A."/>
            <person name="Kalinowski J."/>
            <person name="Ruckert C."/>
        </authorList>
    </citation>
    <scope>NUCLEOTIDE SEQUENCE</scope>
    <source>
        <strain evidence="2">CGMCC 4.7306</strain>
    </source>
</reference>
<dbReference type="AlphaFoldDB" id="A0A917S7H8"/>
<evidence type="ECO:0000313" key="3">
    <source>
        <dbReference type="Proteomes" id="UP000613840"/>
    </source>
</evidence>
<sequence length="330" mass="36110">MKILMFGRGVISTIYGWALADAGNQVEFYVRPGKAQLLGPSVRLELRDGRRLRSTKINEQWPTTLIERIDAGHDYDVIIVSVNHDQLDAALGVLRDKVGDATVLIFNNVWTEPADAITALPSDHVVWGFPGGGGGFTDGQLRGALLRTMFLGDIDGSSTTARHRQVRNLFRRAGFTVMVSKDFRSWLWSHFLLDTALATRALYTGSFSAVLNSRAELAEAARIARELIPVMIMKGGQPGPTERIVQFLAPRLIARILKQVLGAGGIPRFIMEQVDHSAAGRPESAATYAGDVLATARRYGVAVPRLEEAASRFPIINDRAEELRSAMSGS</sequence>
<feature type="domain" description="Ketopantoate reductase N-terminal" evidence="1">
    <location>
        <begin position="3"/>
        <end position="128"/>
    </location>
</feature>
<dbReference type="Gene3D" id="3.40.50.720">
    <property type="entry name" value="NAD(P)-binding Rossmann-like Domain"/>
    <property type="match status" value="1"/>
</dbReference>
<dbReference type="InterPro" id="IPR013332">
    <property type="entry name" value="KPR_N"/>
</dbReference>
<reference evidence="2" key="2">
    <citation type="submission" date="2020-09" db="EMBL/GenBank/DDBJ databases">
        <authorList>
            <person name="Sun Q."/>
            <person name="Zhou Y."/>
        </authorList>
    </citation>
    <scope>NUCLEOTIDE SEQUENCE</scope>
    <source>
        <strain evidence="2">CGMCC 4.7306</strain>
    </source>
</reference>
<name>A0A917S7H8_9ACTN</name>
<proteinExistence type="predicted"/>
<comment type="caution">
    <text evidence="2">The sequence shown here is derived from an EMBL/GenBank/DDBJ whole genome shotgun (WGS) entry which is preliminary data.</text>
</comment>
<dbReference type="Proteomes" id="UP000613840">
    <property type="component" value="Unassembled WGS sequence"/>
</dbReference>